<dbReference type="InterPro" id="IPR033575">
    <property type="entry name" value="DDA1-like"/>
</dbReference>
<feature type="region of interest" description="Disordered" evidence="2">
    <location>
        <begin position="88"/>
        <end position="134"/>
    </location>
</feature>
<evidence type="ECO:0000259" key="3">
    <source>
        <dbReference type="Pfam" id="PF10172"/>
    </source>
</evidence>
<evidence type="ECO:0000256" key="2">
    <source>
        <dbReference type="SAM" id="MobiDB-lite"/>
    </source>
</evidence>
<keyword evidence="5" id="KW-1185">Reference proteome</keyword>
<dbReference type="PANTHER" id="PTHR31879:SF2">
    <property type="entry name" value="DET1- AND DDB1-ASSOCIATED PROTEIN 1"/>
    <property type="match status" value="1"/>
</dbReference>
<comment type="similarity">
    <text evidence="1">Belongs to the DDA1 family.</text>
</comment>
<dbReference type="InterPro" id="IPR018276">
    <property type="entry name" value="DDA1_dom"/>
</dbReference>
<accession>A0A3L6PI70</accession>
<dbReference type="Proteomes" id="UP000275267">
    <property type="component" value="Unassembled WGS sequence"/>
</dbReference>
<proteinExistence type="inferred from homology"/>
<sequence length="237" mass="25048">MAAEEGSGCGGGCSGGDRKSSPAPTKPGGSGAAKFLAGMPSRGNFSSGSVSSSLGGFRVYVCEHSTDPPEGQIIQTDSTNILIRHLQLNKQKSEAKDSGSRTPGETTRGKRSAARSLDVNNSAKRANLGTSSGSSVYDETISGFLQHTLQSFIVERLRALLRQSGLSTKGKKSFQARYIAGTVVCFSRRNATCPTPSIRETAIAVAVVIFGILHLFKCRQESFKQLAPQMAILQLCT</sequence>
<protein>
    <recommendedName>
        <fullName evidence="3">DET1- and DDB1-associated protein 1 domain-containing protein</fullName>
    </recommendedName>
</protein>
<feature type="compositionally biased region" description="Polar residues" evidence="2">
    <location>
        <begin position="118"/>
        <end position="134"/>
    </location>
</feature>
<reference evidence="5" key="1">
    <citation type="journal article" date="2019" name="Nat. Commun.">
        <title>The genome of broomcorn millet.</title>
        <authorList>
            <person name="Zou C."/>
            <person name="Miki D."/>
            <person name="Li D."/>
            <person name="Tang Q."/>
            <person name="Xiao L."/>
            <person name="Rajput S."/>
            <person name="Deng P."/>
            <person name="Jia W."/>
            <person name="Huang R."/>
            <person name="Zhang M."/>
            <person name="Sun Y."/>
            <person name="Hu J."/>
            <person name="Fu X."/>
            <person name="Schnable P.S."/>
            <person name="Li F."/>
            <person name="Zhang H."/>
            <person name="Feng B."/>
            <person name="Zhu X."/>
            <person name="Liu R."/>
            <person name="Schnable J.C."/>
            <person name="Zhu J.-K."/>
            <person name="Zhang H."/>
        </authorList>
    </citation>
    <scope>NUCLEOTIDE SEQUENCE [LARGE SCALE GENOMIC DNA]</scope>
</reference>
<comment type="caution">
    <text evidence="4">The sequence shown here is derived from an EMBL/GenBank/DDBJ whole genome shotgun (WGS) entry which is preliminary data.</text>
</comment>
<feature type="domain" description="DET1- and DDB1-associated protein 1" evidence="3">
    <location>
        <begin position="34"/>
        <end position="92"/>
    </location>
</feature>
<evidence type="ECO:0000313" key="4">
    <source>
        <dbReference type="EMBL" id="RLM58477.1"/>
    </source>
</evidence>
<name>A0A3L6PI70_PANMI</name>
<feature type="region of interest" description="Disordered" evidence="2">
    <location>
        <begin position="1"/>
        <end position="35"/>
    </location>
</feature>
<evidence type="ECO:0000256" key="1">
    <source>
        <dbReference type="ARBA" id="ARBA00008042"/>
    </source>
</evidence>
<dbReference type="OrthoDB" id="445357at2759"/>
<evidence type="ECO:0000313" key="5">
    <source>
        <dbReference type="Proteomes" id="UP000275267"/>
    </source>
</evidence>
<dbReference type="GO" id="GO:0032436">
    <property type="term" value="P:positive regulation of proteasomal ubiquitin-dependent protein catabolic process"/>
    <property type="evidence" value="ECO:0007669"/>
    <property type="project" value="TreeGrafter"/>
</dbReference>
<dbReference type="Pfam" id="PF10172">
    <property type="entry name" value="DDA1"/>
    <property type="match status" value="1"/>
</dbReference>
<dbReference type="EMBL" id="PQIB02000017">
    <property type="protein sequence ID" value="RLM58477.1"/>
    <property type="molecule type" value="Genomic_DNA"/>
</dbReference>
<dbReference type="STRING" id="4540.A0A3L6PI70"/>
<gene>
    <name evidence="4" type="ORF">C2845_PM18G07220</name>
</gene>
<dbReference type="GO" id="GO:0080008">
    <property type="term" value="C:Cul4-RING E3 ubiquitin ligase complex"/>
    <property type="evidence" value="ECO:0007669"/>
    <property type="project" value="TreeGrafter"/>
</dbReference>
<dbReference type="PANTHER" id="PTHR31879">
    <property type="entry name" value="DET1- AND DDB1-ASSOCIATED PROTEIN 1"/>
    <property type="match status" value="1"/>
</dbReference>
<organism evidence="4 5">
    <name type="scientific">Panicum miliaceum</name>
    <name type="common">Proso millet</name>
    <name type="synonym">Broomcorn millet</name>
    <dbReference type="NCBI Taxonomy" id="4540"/>
    <lineage>
        <taxon>Eukaryota</taxon>
        <taxon>Viridiplantae</taxon>
        <taxon>Streptophyta</taxon>
        <taxon>Embryophyta</taxon>
        <taxon>Tracheophyta</taxon>
        <taxon>Spermatophyta</taxon>
        <taxon>Magnoliopsida</taxon>
        <taxon>Liliopsida</taxon>
        <taxon>Poales</taxon>
        <taxon>Poaceae</taxon>
        <taxon>PACMAD clade</taxon>
        <taxon>Panicoideae</taxon>
        <taxon>Panicodae</taxon>
        <taxon>Paniceae</taxon>
        <taxon>Panicinae</taxon>
        <taxon>Panicum</taxon>
        <taxon>Panicum sect. Panicum</taxon>
    </lineage>
</organism>
<dbReference type="AlphaFoldDB" id="A0A3L6PI70"/>